<evidence type="ECO:0000256" key="7">
    <source>
        <dbReference type="ARBA" id="ARBA00033210"/>
    </source>
</evidence>
<dbReference type="SUPFAM" id="SSF56300">
    <property type="entry name" value="Metallo-dependent phosphatases"/>
    <property type="match status" value="1"/>
</dbReference>
<dbReference type="InterPro" id="IPR004617">
    <property type="entry name" value="ApaH"/>
</dbReference>
<evidence type="ECO:0000256" key="1">
    <source>
        <dbReference type="ARBA" id="ARBA00003413"/>
    </source>
</evidence>
<dbReference type="NCBIfam" id="TIGR00668">
    <property type="entry name" value="apaH"/>
    <property type="match status" value="1"/>
</dbReference>
<dbReference type="InterPro" id="IPR004843">
    <property type="entry name" value="Calcineurin-like_PHP"/>
</dbReference>
<dbReference type="Pfam" id="PF00149">
    <property type="entry name" value="Metallophos"/>
    <property type="match status" value="1"/>
</dbReference>
<dbReference type="Proteomes" id="UP000672657">
    <property type="component" value="Unassembled WGS sequence"/>
</dbReference>
<keyword evidence="4 10" id="KW-0378">Hydrolase</keyword>
<dbReference type="EC" id="3.6.1.41" evidence="3"/>
<dbReference type="PANTHER" id="PTHR40942">
    <property type="match status" value="1"/>
</dbReference>
<keyword evidence="11" id="KW-1185">Reference proteome</keyword>
<comment type="caution">
    <text evidence="10">The sequence shown here is derived from an EMBL/GenBank/DDBJ whole genome shotgun (WGS) entry which is preliminary data.</text>
</comment>
<dbReference type="PANTHER" id="PTHR40942:SF4">
    <property type="entry name" value="CYTOCHROME C5"/>
    <property type="match status" value="1"/>
</dbReference>
<sequence length="266" mass="28817">MGTLLSQPELHGAPVRFVGDLINRGPDSLGTLRLLISLGTRAKVVLGNHDLHLLAVAAGVRKPGRRDTLDSILAAPDRDVLIEWIRHQPLALLENGFLLVHAGVLPQWTVEQVMELAAGVEKALRGPNWKSAIVSMFGNAPAAWNDKLEGADRLRVTVNALTRLRFCTPAGEMEFASKGSLENRPAGFLPWFDVPDRKSADTTIVCGHWSAIGLLLRPNLMSIDTGCVWGSKLTAVQMAPDPQVRRVVQVDCQEVGLLGQSIHAGD</sequence>
<evidence type="ECO:0000256" key="3">
    <source>
        <dbReference type="ARBA" id="ARBA00012506"/>
    </source>
</evidence>
<dbReference type="CDD" id="cd07422">
    <property type="entry name" value="MPP_ApaH"/>
    <property type="match status" value="1"/>
</dbReference>
<feature type="domain" description="Calcineurin-like phosphoesterase" evidence="9">
    <location>
        <begin position="17"/>
        <end position="129"/>
    </location>
</feature>
<evidence type="ECO:0000313" key="10">
    <source>
        <dbReference type="EMBL" id="CAG2158765.1"/>
    </source>
</evidence>
<dbReference type="Gene3D" id="3.60.21.10">
    <property type="match status" value="1"/>
</dbReference>
<organism evidence="10 11">
    <name type="scientific">Cupriavidus numazuensis</name>
    <dbReference type="NCBI Taxonomy" id="221992"/>
    <lineage>
        <taxon>Bacteria</taxon>
        <taxon>Pseudomonadati</taxon>
        <taxon>Pseudomonadota</taxon>
        <taxon>Betaproteobacteria</taxon>
        <taxon>Burkholderiales</taxon>
        <taxon>Burkholderiaceae</taxon>
        <taxon>Cupriavidus</taxon>
    </lineage>
</organism>
<comment type="function">
    <text evidence="1">Hydrolyzes diadenosine 5',5'''-P1,P4-tetraphosphate to yield ADP.</text>
</comment>
<evidence type="ECO:0000313" key="11">
    <source>
        <dbReference type="Proteomes" id="UP000672657"/>
    </source>
</evidence>
<dbReference type="EMBL" id="CAJPVI010000049">
    <property type="protein sequence ID" value="CAG2158765.1"/>
    <property type="molecule type" value="Genomic_DNA"/>
</dbReference>
<protein>
    <recommendedName>
        <fullName evidence="3">bis(5'-nucleosyl)-tetraphosphatase (symmetrical)</fullName>
        <ecNumber evidence="3">3.6.1.41</ecNumber>
    </recommendedName>
    <alternativeName>
        <fullName evidence="6">Ap4A hydrolase</fullName>
    </alternativeName>
    <alternativeName>
        <fullName evidence="5">Diadenosine 5',5'''-P1,P4-tetraphosphate pyrophosphohydrolase</fullName>
    </alternativeName>
    <alternativeName>
        <fullName evidence="7">Diadenosine tetraphosphatase</fullName>
    </alternativeName>
</protein>
<evidence type="ECO:0000256" key="6">
    <source>
        <dbReference type="ARBA" id="ARBA00032248"/>
    </source>
</evidence>
<gene>
    <name evidence="10" type="primary">apaH</name>
    <name evidence="10" type="ORF">LMG26411_06183</name>
</gene>
<name>A0ABM8TRD8_9BURK</name>
<dbReference type="GO" id="GO:0008803">
    <property type="term" value="F:bis(5'-nucleosyl)-tetraphosphatase (symmetrical) activity"/>
    <property type="evidence" value="ECO:0007669"/>
    <property type="project" value="UniProtKB-EC"/>
</dbReference>
<proteinExistence type="inferred from homology"/>
<comment type="catalytic activity">
    <reaction evidence="8">
        <text>P(1),P(4)-bis(5'-adenosyl) tetraphosphate + H2O = 2 ADP + 2 H(+)</text>
        <dbReference type="Rhea" id="RHEA:24252"/>
        <dbReference type="ChEBI" id="CHEBI:15377"/>
        <dbReference type="ChEBI" id="CHEBI:15378"/>
        <dbReference type="ChEBI" id="CHEBI:58141"/>
        <dbReference type="ChEBI" id="CHEBI:456216"/>
        <dbReference type="EC" id="3.6.1.41"/>
    </reaction>
</comment>
<evidence type="ECO:0000256" key="8">
    <source>
        <dbReference type="ARBA" id="ARBA00049417"/>
    </source>
</evidence>
<evidence type="ECO:0000256" key="4">
    <source>
        <dbReference type="ARBA" id="ARBA00022801"/>
    </source>
</evidence>
<dbReference type="InterPro" id="IPR029052">
    <property type="entry name" value="Metallo-depent_PP-like"/>
</dbReference>
<dbReference type="PIRSF" id="PIRSF000903">
    <property type="entry name" value="B5n-ttraPtase_sm"/>
    <property type="match status" value="1"/>
</dbReference>
<evidence type="ECO:0000259" key="9">
    <source>
        <dbReference type="Pfam" id="PF00149"/>
    </source>
</evidence>
<evidence type="ECO:0000256" key="5">
    <source>
        <dbReference type="ARBA" id="ARBA00031248"/>
    </source>
</evidence>
<accession>A0ABM8TRD8</accession>
<evidence type="ECO:0000256" key="2">
    <source>
        <dbReference type="ARBA" id="ARBA00005419"/>
    </source>
</evidence>
<comment type="similarity">
    <text evidence="2">Belongs to the Ap4A hydrolase family.</text>
</comment>
<dbReference type="NCBIfam" id="NF001204">
    <property type="entry name" value="PRK00166.1"/>
    <property type="match status" value="1"/>
</dbReference>
<reference evidence="10 11" key="1">
    <citation type="submission" date="2021-03" db="EMBL/GenBank/DDBJ databases">
        <authorList>
            <person name="Peeters C."/>
        </authorList>
    </citation>
    <scope>NUCLEOTIDE SEQUENCE [LARGE SCALE GENOMIC DNA]</scope>
    <source>
        <strain evidence="10 11">LMG 26411</strain>
    </source>
</reference>